<sequence length="284" mass="31608">MTDLPPGPAPAASRRREVGSASARSLLLTVLGEFVHPRAVPVWTTTLLAALGALGVEEKSARQALTRTAHEGVLASTRHGRRVQWELTEAGATLLEEGTRRIYGFMRSPHPWDGRWLVLSVPIPETQRQLRHRLRTRLTWLGLGSPTSGLWVTPDAEQEPAVHAVVDDLGLRPRSFAWTGRATPLGDQQRLLAQAWDLDDVERRYLDFLDGAARRAPSTPAEAFVAQVELVQEWRRFPFLDPDLPAELLDHDWPGPRAAAAFHERHAAWHAAAQAEWERMLAAG</sequence>
<keyword evidence="5" id="KW-1185">Reference proteome</keyword>
<organism evidence="4 5">
    <name type="scientific">Nocardioides scoriae</name>
    <dbReference type="NCBI Taxonomy" id="642780"/>
    <lineage>
        <taxon>Bacteria</taxon>
        <taxon>Bacillati</taxon>
        <taxon>Actinomycetota</taxon>
        <taxon>Actinomycetes</taxon>
        <taxon>Propionibacteriales</taxon>
        <taxon>Nocardioidaceae</taxon>
        <taxon>Nocardioides</taxon>
    </lineage>
</organism>
<dbReference type="GO" id="GO:0006351">
    <property type="term" value="P:DNA-templated transcription"/>
    <property type="evidence" value="ECO:0007669"/>
    <property type="project" value="InterPro"/>
</dbReference>
<feature type="domain" description="Transcriptional repressor PaaX-like central Cas2-like" evidence="3">
    <location>
        <begin position="110"/>
        <end position="190"/>
    </location>
</feature>
<name>A0A1H1XRF4_9ACTN</name>
<dbReference type="InterPro" id="IPR036388">
    <property type="entry name" value="WH-like_DNA-bd_sf"/>
</dbReference>
<dbReference type="RefSeq" id="WP_091732494.1">
    <property type="nucleotide sequence ID" value="NZ_LT629757.1"/>
</dbReference>
<dbReference type="Gene3D" id="1.10.10.10">
    <property type="entry name" value="Winged helix-like DNA-binding domain superfamily/Winged helix DNA-binding domain"/>
    <property type="match status" value="1"/>
</dbReference>
<dbReference type="Proteomes" id="UP000198859">
    <property type="component" value="Chromosome I"/>
</dbReference>
<proteinExistence type="predicted"/>
<accession>A0A1H1XRF4</accession>
<reference evidence="5" key="1">
    <citation type="submission" date="2016-10" db="EMBL/GenBank/DDBJ databases">
        <authorList>
            <person name="Varghese N."/>
            <person name="Submissions S."/>
        </authorList>
    </citation>
    <scope>NUCLEOTIDE SEQUENCE [LARGE SCALE GENOMIC DNA]</scope>
    <source>
        <strain evidence="5">DSM 22127</strain>
    </source>
</reference>
<dbReference type="Gene3D" id="1.20.58.1460">
    <property type="match status" value="1"/>
</dbReference>
<dbReference type="InterPro" id="IPR012906">
    <property type="entry name" value="PaaX-like_N"/>
</dbReference>
<gene>
    <name evidence="4" type="ORF">SAMN04488570_3575</name>
</gene>
<evidence type="ECO:0000259" key="3">
    <source>
        <dbReference type="Pfam" id="PF20803"/>
    </source>
</evidence>
<dbReference type="Pfam" id="PF07848">
    <property type="entry name" value="PaaX"/>
    <property type="match status" value="1"/>
</dbReference>
<feature type="domain" description="Transcriptional repressor PaaX-like C-terminal" evidence="2">
    <location>
        <begin position="196"/>
        <end position="278"/>
    </location>
</feature>
<dbReference type="Gene3D" id="3.30.70.2650">
    <property type="match status" value="1"/>
</dbReference>
<dbReference type="STRING" id="642780.SAMN04488570_3575"/>
<dbReference type="InterPro" id="IPR013225">
    <property type="entry name" value="PaaX_C"/>
</dbReference>
<evidence type="ECO:0000259" key="1">
    <source>
        <dbReference type="Pfam" id="PF07848"/>
    </source>
</evidence>
<protein>
    <submittedName>
        <fullName evidence="4">Transcriptional regulator, PaaX family</fullName>
    </submittedName>
</protein>
<evidence type="ECO:0000313" key="5">
    <source>
        <dbReference type="Proteomes" id="UP000198859"/>
    </source>
</evidence>
<evidence type="ECO:0000313" key="4">
    <source>
        <dbReference type="EMBL" id="SDT11817.1"/>
    </source>
</evidence>
<dbReference type="PANTHER" id="PTHR30319:SF1">
    <property type="entry name" value="TRANSCRIPTIONAL REPRESSOR PAAX"/>
    <property type="match status" value="1"/>
</dbReference>
<dbReference type="Pfam" id="PF08223">
    <property type="entry name" value="PaaX_C"/>
    <property type="match status" value="1"/>
</dbReference>
<dbReference type="Pfam" id="PF20803">
    <property type="entry name" value="PaaX_M"/>
    <property type="match status" value="1"/>
</dbReference>
<dbReference type="PANTHER" id="PTHR30319">
    <property type="entry name" value="PHENYLACETIC ACID REGULATOR-RELATED TRANSCRIPTIONAL REPRESSOR"/>
    <property type="match status" value="1"/>
</dbReference>
<dbReference type="EMBL" id="LT629757">
    <property type="protein sequence ID" value="SDT11817.1"/>
    <property type="molecule type" value="Genomic_DNA"/>
</dbReference>
<dbReference type="PIRSF" id="PIRSF020623">
    <property type="entry name" value="PaaX"/>
    <property type="match status" value="1"/>
</dbReference>
<dbReference type="InterPro" id="IPR011965">
    <property type="entry name" value="PaaX_trns_reg"/>
</dbReference>
<feature type="domain" description="Transcriptional repressor PaaX-like N-terminal" evidence="1">
    <location>
        <begin position="22"/>
        <end position="91"/>
    </location>
</feature>
<dbReference type="InterPro" id="IPR048846">
    <property type="entry name" value="PaaX-like_central"/>
</dbReference>
<dbReference type="OrthoDB" id="2270427at2"/>
<dbReference type="AlphaFoldDB" id="A0A1H1XRF4"/>
<evidence type="ECO:0000259" key="2">
    <source>
        <dbReference type="Pfam" id="PF08223"/>
    </source>
</evidence>